<proteinExistence type="predicted"/>
<protein>
    <submittedName>
        <fullName evidence="1">Uncharacterized protein</fullName>
    </submittedName>
</protein>
<organism evidence="1 2">
    <name type="scientific">Geotalea uraniireducens</name>
    <dbReference type="NCBI Taxonomy" id="351604"/>
    <lineage>
        <taxon>Bacteria</taxon>
        <taxon>Pseudomonadati</taxon>
        <taxon>Thermodesulfobacteriota</taxon>
        <taxon>Desulfuromonadia</taxon>
        <taxon>Geobacterales</taxon>
        <taxon>Geobacteraceae</taxon>
        <taxon>Geotalea</taxon>
    </lineage>
</organism>
<keyword evidence="2" id="KW-1185">Reference proteome</keyword>
<reference evidence="1 2" key="1">
    <citation type="submission" date="2022-12" db="EMBL/GenBank/DDBJ databases">
        <title>Polyphasic characterization of Geotalea uranireducens NIT-SL11 newly isolated from a complex of sewage sludge and microbially reduced graphene oxide.</title>
        <authorList>
            <person name="Xie L."/>
            <person name="Yoshida N."/>
            <person name="Meng L."/>
        </authorList>
    </citation>
    <scope>NUCLEOTIDE SEQUENCE [LARGE SCALE GENOMIC DNA]</scope>
    <source>
        <strain evidence="1 2">NIT-SL11</strain>
    </source>
</reference>
<gene>
    <name evidence="1" type="ORF">GURASL_08840</name>
</gene>
<evidence type="ECO:0000313" key="1">
    <source>
        <dbReference type="EMBL" id="BDV41961.1"/>
    </source>
</evidence>
<sequence length="176" mass="19796">MPFWVHDYYSPSAEEGIVKKSTCYESSGPPDTIEFKRDGVTIKVIASELETGVYVFVRLHIPKGKTVRLESPTVRISTTPGSITADGSFSPNLYTGQAPWKINEAMIGDTKESTIGFFGPKTYDNYYSIGATVIMDKSDKLIIYMPAFYINDKKVQLPEIHFKKDKYLELFAPINC</sequence>
<evidence type="ECO:0000313" key="2">
    <source>
        <dbReference type="Proteomes" id="UP001317705"/>
    </source>
</evidence>
<accession>A0ABM8EHT2</accession>
<dbReference type="Proteomes" id="UP001317705">
    <property type="component" value="Chromosome"/>
</dbReference>
<name>A0ABM8EHT2_9BACT</name>
<dbReference type="EMBL" id="AP027151">
    <property type="protein sequence ID" value="BDV41961.1"/>
    <property type="molecule type" value="Genomic_DNA"/>
</dbReference>